<reference evidence="1" key="1">
    <citation type="submission" date="2021-06" db="EMBL/GenBank/DDBJ databases">
        <authorList>
            <person name="Kallberg Y."/>
            <person name="Tangrot J."/>
            <person name="Rosling A."/>
        </authorList>
    </citation>
    <scope>NUCLEOTIDE SEQUENCE</scope>
    <source>
        <strain evidence="1">CL356</strain>
    </source>
</reference>
<dbReference type="EMBL" id="CAJVPT010025728">
    <property type="protein sequence ID" value="CAG8676364.1"/>
    <property type="molecule type" value="Genomic_DNA"/>
</dbReference>
<comment type="caution">
    <text evidence="1">The sequence shown here is derived from an EMBL/GenBank/DDBJ whole genome shotgun (WGS) entry which is preliminary data.</text>
</comment>
<feature type="non-terminal residue" evidence="1">
    <location>
        <position position="1"/>
    </location>
</feature>
<dbReference type="Proteomes" id="UP000789525">
    <property type="component" value="Unassembled WGS sequence"/>
</dbReference>
<organism evidence="1 2">
    <name type="scientific">Acaulospora colombiana</name>
    <dbReference type="NCBI Taxonomy" id="27376"/>
    <lineage>
        <taxon>Eukaryota</taxon>
        <taxon>Fungi</taxon>
        <taxon>Fungi incertae sedis</taxon>
        <taxon>Mucoromycota</taxon>
        <taxon>Glomeromycotina</taxon>
        <taxon>Glomeromycetes</taxon>
        <taxon>Diversisporales</taxon>
        <taxon>Acaulosporaceae</taxon>
        <taxon>Acaulospora</taxon>
    </lineage>
</organism>
<evidence type="ECO:0000313" key="1">
    <source>
        <dbReference type="EMBL" id="CAG8676364.1"/>
    </source>
</evidence>
<name>A0ACA9NUW2_9GLOM</name>
<gene>
    <name evidence="1" type="ORF">ACOLOM_LOCUS9154</name>
</gene>
<proteinExistence type="predicted"/>
<keyword evidence="2" id="KW-1185">Reference proteome</keyword>
<protein>
    <submittedName>
        <fullName evidence="1">9406_t:CDS:1</fullName>
    </submittedName>
</protein>
<evidence type="ECO:0000313" key="2">
    <source>
        <dbReference type="Proteomes" id="UP000789525"/>
    </source>
</evidence>
<sequence length="90" mass="10090">IVALAAFIASIISLNSKLYRMEMVYVSLTRLVASGFILNATYEHMGSTRIRNVATCWKDDKFGRTPPASSSSLPTRRYNFELWIGLSSLI</sequence>
<accession>A0ACA9NUW2</accession>